<dbReference type="GO" id="GO:0015267">
    <property type="term" value="F:channel activity"/>
    <property type="evidence" value="ECO:0007669"/>
    <property type="project" value="InterPro"/>
</dbReference>
<keyword evidence="2 5" id="KW-0812">Transmembrane</keyword>
<gene>
    <name evidence="7" type="ORF">AKAME5_000044900</name>
</gene>
<evidence type="ECO:0000256" key="6">
    <source>
        <dbReference type="SAM" id="Phobius"/>
    </source>
</evidence>
<evidence type="ECO:0000256" key="1">
    <source>
        <dbReference type="ARBA" id="ARBA00004141"/>
    </source>
</evidence>
<evidence type="ECO:0000313" key="8">
    <source>
        <dbReference type="Proteomes" id="UP001279410"/>
    </source>
</evidence>
<comment type="caution">
    <text evidence="7">The sequence shown here is derived from an EMBL/GenBank/DDBJ whole genome shotgun (WGS) entry which is preliminary data.</text>
</comment>
<dbReference type="PRINTS" id="PR00783">
    <property type="entry name" value="MINTRINSICP"/>
</dbReference>
<protein>
    <submittedName>
        <fullName evidence="7">Lens fiber major intrinsic protein-like protein</fullName>
    </submittedName>
</protein>
<name>A0AAD3M2H0_LATJO</name>
<feature type="transmembrane region" description="Helical" evidence="6">
    <location>
        <begin position="39"/>
        <end position="62"/>
    </location>
</feature>
<dbReference type="GO" id="GO:0016020">
    <property type="term" value="C:membrane"/>
    <property type="evidence" value="ECO:0007669"/>
    <property type="project" value="UniProtKB-SubCell"/>
</dbReference>
<keyword evidence="4 6" id="KW-0472">Membrane</keyword>
<feature type="transmembrane region" description="Helical" evidence="6">
    <location>
        <begin position="7"/>
        <end position="27"/>
    </location>
</feature>
<accession>A0AAD3M2H0</accession>
<comment type="similarity">
    <text evidence="5">Belongs to the MIP/aquaporin (TC 1.A.8) family.</text>
</comment>
<evidence type="ECO:0000256" key="5">
    <source>
        <dbReference type="RuleBase" id="RU000477"/>
    </source>
</evidence>
<dbReference type="InterPro" id="IPR023271">
    <property type="entry name" value="Aquaporin-like"/>
</dbReference>
<dbReference type="Proteomes" id="UP001279410">
    <property type="component" value="Unassembled WGS sequence"/>
</dbReference>
<dbReference type="Gene3D" id="1.20.1080.10">
    <property type="entry name" value="Glycerol uptake facilitator protein"/>
    <property type="match status" value="1"/>
</dbReference>
<sequence>MWEFRVHVLLAMCFLPKFYGTMFFVFLGWGSLRWTTGPIMSSMLLFCFGLAVANSIQSIGHISGGHINLQRRYLCLPDRVPRCPLFRLSTS</sequence>
<evidence type="ECO:0000313" key="7">
    <source>
        <dbReference type="EMBL" id="GLD46029.1"/>
    </source>
</evidence>
<keyword evidence="3 6" id="KW-1133">Transmembrane helix</keyword>
<reference evidence="7" key="1">
    <citation type="submission" date="2022-08" db="EMBL/GenBank/DDBJ databases">
        <title>Genome sequencing of akame (Lates japonicus).</title>
        <authorList>
            <person name="Hashiguchi Y."/>
            <person name="Takahashi H."/>
        </authorList>
    </citation>
    <scope>NUCLEOTIDE SEQUENCE</scope>
    <source>
        <strain evidence="7">Kochi</strain>
    </source>
</reference>
<comment type="subcellular location">
    <subcellularLocation>
        <location evidence="1">Membrane</location>
        <topology evidence="1">Multi-pass membrane protein</topology>
    </subcellularLocation>
</comment>
<dbReference type="EMBL" id="BRZM01000001">
    <property type="protein sequence ID" value="GLD46029.1"/>
    <property type="molecule type" value="Genomic_DNA"/>
</dbReference>
<evidence type="ECO:0000256" key="4">
    <source>
        <dbReference type="ARBA" id="ARBA00023136"/>
    </source>
</evidence>
<keyword evidence="8" id="KW-1185">Reference proteome</keyword>
<evidence type="ECO:0000256" key="3">
    <source>
        <dbReference type="ARBA" id="ARBA00022989"/>
    </source>
</evidence>
<proteinExistence type="inferred from homology"/>
<dbReference type="InterPro" id="IPR000425">
    <property type="entry name" value="MIP"/>
</dbReference>
<dbReference type="AlphaFoldDB" id="A0AAD3M2H0"/>
<evidence type="ECO:0000256" key="2">
    <source>
        <dbReference type="ARBA" id="ARBA00022692"/>
    </source>
</evidence>
<keyword evidence="5" id="KW-0813">Transport</keyword>
<organism evidence="7 8">
    <name type="scientific">Lates japonicus</name>
    <name type="common">Japanese lates</name>
    <dbReference type="NCBI Taxonomy" id="270547"/>
    <lineage>
        <taxon>Eukaryota</taxon>
        <taxon>Metazoa</taxon>
        <taxon>Chordata</taxon>
        <taxon>Craniata</taxon>
        <taxon>Vertebrata</taxon>
        <taxon>Euteleostomi</taxon>
        <taxon>Actinopterygii</taxon>
        <taxon>Neopterygii</taxon>
        <taxon>Teleostei</taxon>
        <taxon>Neoteleostei</taxon>
        <taxon>Acanthomorphata</taxon>
        <taxon>Carangaria</taxon>
        <taxon>Carangaria incertae sedis</taxon>
        <taxon>Centropomidae</taxon>
        <taxon>Lates</taxon>
    </lineage>
</organism>
<dbReference type="SUPFAM" id="SSF81338">
    <property type="entry name" value="Aquaporin-like"/>
    <property type="match status" value="1"/>
</dbReference>
<dbReference type="Pfam" id="PF00230">
    <property type="entry name" value="MIP"/>
    <property type="match status" value="1"/>
</dbReference>